<proteinExistence type="predicted"/>
<sequence>MRIIDSHCDLLSKMLQDPFVDFNQIQSDIAVNLPRLQQVDMAIQFFAIYISEKLDSSRFEPILESIDLFYQKIAANPAIAFIKSREDLEKSITDKKIGAILTLEGADGLGGSLRNLRIAYYLGVRCIGITWNYANWAADGVMETRNGGFSIKGQRFVKECNKLGILLDVSHLAEAGFWQLMELSQAPVLASHSNTFELCPHPRNLSNEQIKAIITKQGAIGLTFVPYFVKSNDPQISDLLRHIDHVCSLGGEDHLGFGSDFDGIETFIPHLEHVGQYDQLINELCKKYPADLVDKLVYRNWLNFLKNSLHPKSRC</sequence>
<dbReference type="Pfam" id="PF01244">
    <property type="entry name" value="Peptidase_M19"/>
    <property type="match status" value="1"/>
</dbReference>
<dbReference type="InterPro" id="IPR032466">
    <property type="entry name" value="Metal_Hydrolase"/>
</dbReference>
<dbReference type="InterPro" id="IPR008257">
    <property type="entry name" value="Pept_M19"/>
</dbReference>
<dbReference type="PROSITE" id="PS00869">
    <property type="entry name" value="RENAL_DIPEPTIDASE_1"/>
    <property type="match status" value="1"/>
</dbReference>
<protein>
    <submittedName>
        <fullName evidence="1">Membrane dipeptidase</fullName>
    </submittedName>
</protein>
<gene>
    <name evidence="1" type="ORF">EHS13_16165</name>
</gene>
<dbReference type="Gene3D" id="3.20.20.140">
    <property type="entry name" value="Metal-dependent hydrolases"/>
    <property type="match status" value="1"/>
</dbReference>
<accession>A0A6B8RLL1</accession>
<dbReference type="KEGG" id="ppsc:EHS13_16165"/>
<dbReference type="RefSeq" id="WP_155701342.1">
    <property type="nucleotide sequence ID" value="NZ_CP034235.1"/>
</dbReference>
<dbReference type="EMBL" id="CP034235">
    <property type="protein sequence ID" value="QGQ96306.1"/>
    <property type="molecule type" value="Genomic_DNA"/>
</dbReference>
<dbReference type="GO" id="GO:0070573">
    <property type="term" value="F:metallodipeptidase activity"/>
    <property type="evidence" value="ECO:0007669"/>
    <property type="project" value="InterPro"/>
</dbReference>
<dbReference type="PANTHER" id="PTHR10443">
    <property type="entry name" value="MICROSOMAL DIPEPTIDASE"/>
    <property type="match status" value="1"/>
</dbReference>
<dbReference type="OrthoDB" id="9804920at2"/>
<dbReference type="PROSITE" id="PS51365">
    <property type="entry name" value="RENAL_DIPEPTIDASE_2"/>
    <property type="match status" value="1"/>
</dbReference>
<reference evidence="2" key="1">
    <citation type="submission" date="2018-11" db="EMBL/GenBank/DDBJ databases">
        <title>Complete genome sequence of Paenibacillus sp. ML311-T8.</title>
        <authorList>
            <person name="Nam Y.-D."/>
            <person name="Kang J."/>
            <person name="Chung W.-H."/>
            <person name="Park Y.S."/>
        </authorList>
    </citation>
    <scope>NUCLEOTIDE SEQUENCE [LARGE SCALE GENOMIC DNA]</scope>
    <source>
        <strain evidence="2">ML311-T8</strain>
    </source>
</reference>
<dbReference type="InterPro" id="IPR000180">
    <property type="entry name" value="Dipep_AS"/>
</dbReference>
<dbReference type="GO" id="GO:0006508">
    <property type="term" value="P:proteolysis"/>
    <property type="evidence" value="ECO:0007669"/>
    <property type="project" value="InterPro"/>
</dbReference>
<organism evidence="1 2">
    <name type="scientific">Paenibacillus psychroresistens</name>
    <dbReference type="NCBI Taxonomy" id="1778678"/>
    <lineage>
        <taxon>Bacteria</taxon>
        <taxon>Bacillati</taxon>
        <taxon>Bacillota</taxon>
        <taxon>Bacilli</taxon>
        <taxon>Bacillales</taxon>
        <taxon>Paenibacillaceae</taxon>
        <taxon>Paenibacillus</taxon>
    </lineage>
</organism>
<dbReference type="AlphaFoldDB" id="A0A6B8RLL1"/>
<keyword evidence="2" id="KW-1185">Reference proteome</keyword>
<dbReference type="PANTHER" id="PTHR10443:SF12">
    <property type="entry name" value="DIPEPTIDASE"/>
    <property type="match status" value="1"/>
</dbReference>
<dbReference type="CDD" id="cd01301">
    <property type="entry name" value="rDP_like"/>
    <property type="match status" value="1"/>
</dbReference>
<evidence type="ECO:0000313" key="1">
    <source>
        <dbReference type="EMBL" id="QGQ96306.1"/>
    </source>
</evidence>
<dbReference type="Proteomes" id="UP000426246">
    <property type="component" value="Chromosome"/>
</dbReference>
<dbReference type="SUPFAM" id="SSF51556">
    <property type="entry name" value="Metallo-dependent hydrolases"/>
    <property type="match status" value="1"/>
</dbReference>
<name>A0A6B8RLL1_9BACL</name>
<evidence type="ECO:0000313" key="2">
    <source>
        <dbReference type="Proteomes" id="UP000426246"/>
    </source>
</evidence>